<dbReference type="InterPro" id="IPR036265">
    <property type="entry name" value="HIT-like_sf"/>
</dbReference>
<dbReference type="InterPro" id="IPR001310">
    <property type="entry name" value="Histidine_triad_HIT"/>
</dbReference>
<dbReference type="EMBL" id="JAZDWZ010000004">
    <property type="protein sequence ID" value="MEE3928277.1"/>
    <property type="molecule type" value="Genomic_DNA"/>
</dbReference>
<dbReference type="EC" id="2.1.1.-" evidence="3"/>
<dbReference type="GO" id="GO:0008168">
    <property type="term" value="F:methyltransferase activity"/>
    <property type="evidence" value="ECO:0007669"/>
    <property type="project" value="UniProtKB-KW"/>
</dbReference>
<dbReference type="Proteomes" id="UP001344817">
    <property type="component" value="Unassembled WGS sequence"/>
</dbReference>
<dbReference type="PRINTS" id="PR00332">
    <property type="entry name" value="HISTRIAD"/>
</dbReference>
<evidence type="ECO:0000313" key="4">
    <source>
        <dbReference type="Proteomes" id="UP001344817"/>
    </source>
</evidence>
<gene>
    <name evidence="3" type="ORF">V2E24_01635</name>
</gene>
<evidence type="ECO:0000313" key="3">
    <source>
        <dbReference type="EMBL" id="MEE3928277.1"/>
    </source>
</evidence>
<dbReference type="SUPFAM" id="SSF54197">
    <property type="entry name" value="HIT-like"/>
    <property type="match status" value="1"/>
</dbReference>
<keyword evidence="3" id="KW-0808">Transferase</keyword>
<dbReference type="InterPro" id="IPR054919">
    <property type="entry name" value="M_plasma_HinT"/>
</dbReference>
<comment type="caution">
    <text evidence="3">The sequence shown here is derived from an EMBL/GenBank/DDBJ whole genome shotgun (WGS) entry which is preliminary data.</text>
</comment>
<dbReference type="PROSITE" id="PS51084">
    <property type="entry name" value="HIT_2"/>
    <property type="match status" value="1"/>
</dbReference>
<evidence type="ECO:0000259" key="2">
    <source>
        <dbReference type="PROSITE" id="PS51084"/>
    </source>
</evidence>
<dbReference type="GO" id="GO:0032259">
    <property type="term" value="P:methylation"/>
    <property type="evidence" value="ECO:0007669"/>
    <property type="project" value="UniProtKB-KW"/>
</dbReference>
<dbReference type="Pfam" id="PF01230">
    <property type="entry name" value="HIT"/>
    <property type="match status" value="1"/>
</dbReference>
<name>A0ABU7ML68_9BACT</name>
<evidence type="ECO:0000256" key="1">
    <source>
        <dbReference type="PROSITE-ProRule" id="PRU00464"/>
    </source>
</evidence>
<protein>
    <submittedName>
        <fullName evidence="3">HIT family protein</fullName>
        <ecNumber evidence="3">2.1.1.-</ecNumber>
    </submittedName>
</protein>
<dbReference type="PROSITE" id="PS00892">
    <property type="entry name" value="HIT_1"/>
    <property type="match status" value="1"/>
</dbReference>
<reference evidence="3" key="1">
    <citation type="submission" date="2024-01" db="EMBL/GenBank/DDBJ databases">
        <title>Genome sequence of Mycoplasma ciconiae type strain DSM 25251.</title>
        <authorList>
            <person name="Spergser J."/>
        </authorList>
    </citation>
    <scope>NUCLEOTIDE SEQUENCE [LARGE SCALE GENOMIC DNA]</scope>
    <source>
        <strain evidence="3">DSM 25251</strain>
    </source>
</reference>
<organism evidence="3 4">
    <name type="scientific">Mycoplasmopsis ciconiae</name>
    <dbReference type="NCBI Taxonomy" id="561067"/>
    <lineage>
        <taxon>Bacteria</taxon>
        <taxon>Bacillati</taxon>
        <taxon>Mycoplasmatota</taxon>
        <taxon>Mycoplasmoidales</taxon>
        <taxon>Metamycoplasmataceae</taxon>
        <taxon>Mycoplasmopsis</taxon>
    </lineage>
</organism>
<keyword evidence="3" id="KW-0489">Methyltransferase</keyword>
<dbReference type="NCBIfam" id="NF045834">
    <property type="entry name" value="M_plasma_HinT"/>
    <property type="match status" value="1"/>
</dbReference>
<feature type="short sequence motif" description="Histidine triad motif" evidence="1">
    <location>
        <begin position="96"/>
        <end position="100"/>
    </location>
</feature>
<dbReference type="PANTHER" id="PTHR23089">
    <property type="entry name" value="HISTIDINE TRIAD HIT PROTEIN"/>
    <property type="match status" value="1"/>
</dbReference>
<dbReference type="RefSeq" id="WP_330500690.1">
    <property type="nucleotide sequence ID" value="NZ_JAZDWZ010000004.1"/>
</dbReference>
<accession>A0ABU7ML68</accession>
<keyword evidence="4" id="KW-1185">Reference proteome</keyword>
<sequence>MNDIFLKIINREIPADIVYEDERVIAFKDIQPVQPGHFLVVPKKHSKNCVEMEQEDFTYLLLKARELANNLVLQKQIPGFQLIINTGSSAGQTVFHTHVHIIPFK</sequence>
<dbReference type="InterPro" id="IPR011146">
    <property type="entry name" value="HIT-like"/>
</dbReference>
<feature type="domain" description="HIT" evidence="2">
    <location>
        <begin position="4"/>
        <end position="105"/>
    </location>
</feature>
<proteinExistence type="predicted"/>
<dbReference type="InterPro" id="IPR019808">
    <property type="entry name" value="Histidine_triad_CS"/>
</dbReference>
<dbReference type="Gene3D" id="3.30.428.10">
    <property type="entry name" value="HIT-like"/>
    <property type="match status" value="1"/>
</dbReference>